<sequence length="49" mass="5639">MTVVLLGCSHYSNRSTLCEPNPLAGVECQQPKALNQIIGEKYRDWRKYQ</sequence>
<comment type="caution">
    <text evidence="1">The sequence shown here is derived from an EMBL/GenBank/DDBJ whole genome shotgun (WGS) entry which is preliminary data.</text>
</comment>
<evidence type="ECO:0000313" key="2">
    <source>
        <dbReference type="Proteomes" id="UP001157461"/>
    </source>
</evidence>
<dbReference type="EMBL" id="JAPDIQ010000002">
    <property type="protein sequence ID" value="MDH4762804.1"/>
    <property type="molecule type" value="Genomic_DNA"/>
</dbReference>
<gene>
    <name evidence="1" type="ORF">OMP44_07810</name>
</gene>
<keyword evidence="2" id="KW-1185">Reference proteome</keyword>
<evidence type="ECO:0008006" key="3">
    <source>
        <dbReference type="Google" id="ProtNLM"/>
    </source>
</evidence>
<protein>
    <recommendedName>
        <fullName evidence="3">Lipoprotein</fullName>
    </recommendedName>
</protein>
<reference evidence="1 2" key="1">
    <citation type="submission" date="2022-10" db="EMBL/GenBank/DDBJ databases">
        <title>A novel Pseudomonas species, isolated from Passiflora incarnata leaves.</title>
        <authorList>
            <person name="Cueva-Yesquen L.G."/>
            <person name="Fantinatti-Garboggini F."/>
        </authorList>
    </citation>
    <scope>NUCLEOTIDE SEQUENCE [LARGE SCALE GENOMIC DNA]</scope>
    <source>
        <strain evidence="1 2">CBMAI 2609</strain>
    </source>
</reference>
<proteinExistence type="predicted"/>
<dbReference type="RefSeq" id="WP_273862511.1">
    <property type="nucleotide sequence ID" value="NZ_JAPDIQ010000002.1"/>
</dbReference>
<evidence type="ECO:0000313" key="1">
    <source>
        <dbReference type="EMBL" id="MDH4762804.1"/>
    </source>
</evidence>
<dbReference type="Proteomes" id="UP001157461">
    <property type="component" value="Unassembled WGS sequence"/>
</dbReference>
<accession>A0ABT6IE75</accession>
<organism evidence="1 2">
    <name type="scientific">Pseudomonas flavocrustae</name>
    <dbReference type="NCBI Taxonomy" id="2991719"/>
    <lineage>
        <taxon>Bacteria</taxon>
        <taxon>Pseudomonadati</taxon>
        <taxon>Pseudomonadota</taxon>
        <taxon>Gammaproteobacteria</taxon>
        <taxon>Pseudomonadales</taxon>
        <taxon>Pseudomonadaceae</taxon>
        <taxon>Pseudomonas</taxon>
    </lineage>
</organism>
<name>A0ABT6IE75_9PSED</name>